<dbReference type="InterPro" id="IPR012914">
    <property type="entry name" value="PucR_dom"/>
</dbReference>
<feature type="domain" description="PucR C-terminal helix-turn-helix" evidence="2">
    <location>
        <begin position="447"/>
        <end position="503"/>
    </location>
</feature>
<dbReference type="InterPro" id="IPR051448">
    <property type="entry name" value="CdaR-like_regulators"/>
</dbReference>
<dbReference type="Gene3D" id="1.10.10.2840">
    <property type="entry name" value="PucR C-terminal helix-turn-helix domain"/>
    <property type="match status" value="1"/>
</dbReference>
<evidence type="ECO:0000259" key="1">
    <source>
        <dbReference type="Pfam" id="PF07905"/>
    </source>
</evidence>
<feature type="domain" description="Purine catabolism PurC-like" evidence="1">
    <location>
        <begin position="7"/>
        <end position="124"/>
    </location>
</feature>
<organism evidence="3 4">
    <name type="scientific">Longivirga aurantiaca</name>
    <dbReference type="NCBI Taxonomy" id="1837743"/>
    <lineage>
        <taxon>Bacteria</taxon>
        <taxon>Bacillati</taxon>
        <taxon>Actinomycetota</taxon>
        <taxon>Actinomycetes</taxon>
        <taxon>Sporichthyales</taxon>
        <taxon>Sporichthyaceae</taxon>
        <taxon>Longivirga</taxon>
    </lineage>
</organism>
<dbReference type="EMBL" id="JBHSTI010000008">
    <property type="protein sequence ID" value="MFC6237911.1"/>
    <property type="molecule type" value="Genomic_DNA"/>
</dbReference>
<sequence length="508" mass="51801">MPPRLRDVVALPDLGLTVFAGASALDHSVRWVAVSELEDPGPFLEGGELVLTTGMRLPTQAADCSAYVARLVAADAAALGLGVGLSHAEVPAALVAAAEAQGLPLVRVPEQTPFIAVTKAISRLLAAEEYDEAARGFTAQRELIRSALTADDGGPAAVVTRLAKHVGGFALVLDPAGSVVHASPASAVARATELAGEVARLRPKGLLASAVVSGADEYVVLQPLGVRGRARGFLAVGAPRPLSANDQAVVNLAVSLLSLALARSEGRTASERGVRAAAVRLLLDGHAQSLPLDQLGWTSLRARPVRVVVVRAADADPAALAAAEERLVEVLPGSAVAAGLLPDDPAVVLAVAPAAALDAAGAGGLAAPDDDLVRAAGVGDAADVDDPASLGRSLARARRALAAGADGLRRYDDLGGGLEALLDPAAADAWAAALLAPLDEPGERADLAATLHAWLGRHGQVDAAAADLGVHRHTVRHRLRRAEALLDRSLDDPGVRAELWLALTRTPT</sequence>
<dbReference type="PANTHER" id="PTHR33744">
    <property type="entry name" value="CARBOHYDRATE DIACID REGULATOR"/>
    <property type="match status" value="1"/>
</dbReference>
<accession>A0ABW1SZM8</accession>
<dbReference type="InterPro" id="IPR025736">
    <property type="entry name" value="PucR_C-HTH_dom"/>
</dbReference>
<protein>
    <submittedName>
        <fullName evidence="3">PucR family transcriptional regulator ligand-binding domain-containing protein</fullName>
    </submittedName>
</protein>
<dbReference type="InterPro" id="IPR042070">
    <property type="entry name" value="PucR_C-HTH_sf"/>
</dbReference>
<gene>
    <name evidence="3" type="ORF">ACFQGU_08480</name>
</gene>
<comment type="caution">
    <text evidence="3">The sequence shown here is derived from an EMBL/GenBank/DDBJ whole genome shotgun (WGS) entry which is preliminary data.</text>
</comment>
<name>A0ABW1SZM8_9ACTN</name>
<dbReference type="RefSeq" id="WP_386765638.1">
    <property type="nucleotide sequence ID" value="NZ_JBHSTI010000008.1"/>
</dbReference>
<evidence type="ECO:0000259" key="2">
    <source>
        <dbReference type="Pfam" id="PF13556"/>
    </source>
</evidence>
<dbReference type="Proteomes" id="UP001596138">
    <property type="component" value="Unassembled WGS sequence"/>
</dbReference>
<keyword evidence="4" id="KW-1185">Reference proteome</keyword>
<reference evidence="4" key="1">
    <citation type="journal article" date="2019" name="Int. J. Syst. Evol. Microbiol.">
        <title>The Global Catalogue of Microorganisms (GCM) 10K type strain sequencing project: providing services to taxonomists for standard genome sequencing and annotation.</title>
        <authorList>
            <consortium name="The Broad Institute Genomics Platform"/>
            <consortium name="The Broad Institute Genome Sequencing Center for Infectious Disease"/>
            <person name="Wu L."/>
            <person name="Ma J."/>
        </authorList>
    </citation>
    <scope>NUCLEOTIDE SEQUENCE [LARGE SCALE GENOMIC DNA]</scope>
    <source>
        <strain evidence="4">CGMCC 4.7317</strain>
    </source>
</reference>
<evidence type="ECO:0000313" key="4">
    <source>
        <dbReference type="Proteomes" id="UP001596138"/>
    </source>
</evidence>
<evidence type="ECO:0000313" key="3">
    <source>
        <dbReference type="EMBL" id="MFC6237911.1"/>
    </source>
</evidence>
<dbReference type="PANTHER" id="PTHR33744:SF1">
    <property type="entry name" value="DNA-BINDING TRANSCRIPTIONAL ACTIVATOR ADER"/>
    <property type="match status" value="1"/>
</dbReference>
<dbReference type="Pfam" id="PF07905">
    <property type="entry name" value="PucR"/>
    <property type="match status" value="1"/>
</dbReference>
<dbReference type="Pfam" id="PF13556">
    <property type="entry name" value="HTH_30"/>
    <property type="match status" value="1"/>
</dbReference>
<proteinExistence type="predicted"/>